<sequence length="71" mass="7289">MTATTAPRLDALLARAARDHPGRTALEGAGESWTYARLERAVDALAARLAATGVAPGDRIGVHAPKSPATV</sequence>
<dbReference type="PANTHER" id="PTHR45527">
    <property type="entry name" value="NONRIBOSOMAL PEPTIDE SYNTHETASE"/>
    <property type="match status" value="1"/>
</dbReference>
<dbReference type="SUPFAM" id="SSF56801">
    <property type="entry name" value="Acetyl-CoA synthetase-like"/>
    <property type="match status" value="1"/>
</dbReference>
<dbReference type="GO" id="GO:0016874">
    <property type="term" value="F:ligase activity"/>
    <property type="evidence" value="ECO:0007669"/>
    <property type="project" value="UniProtKB-KW"/>
</dbReference>
<dbReference type="Pfam" id="PF00501">
    <property type="entry name" value="AMP-binding"/>
    <property type="match status" value="1"/>
</dbReference>
<keyword evidence="3" id="KW-1185">Reference proteome</keyword>
<comment type="caution">
    <text evidence="2">The sequence shown here is derived from an EMBL/GenBank/DDBJ whole genome shotgun (WGS) entry which is preliminary data.</text>
</comment>
<gene>
    <name evidence="2" type="ORF">G3I46_02500</name>
</gene>
<dbReference type="PANTHER" id="PTHR45527:SF1">
    <property type="entry name" value="FATTY ACID SYNTHASE"/>
    <property type="match status" value="1"/>
</dbReference>
<dbReference type="InterPro" id="IPR000873">
    <property type="entry name" value="AMP-dep_synth/lig_dom"/>
</dbReference>
<evidence type="ECO:0000259" key="1">
    <source>
        <dbReference type="Pfam" id="PF00501"/>
    </source>
</evidence>
<dbReference type="GO" id="GO:0043041">
    <property type="term" value="P:amino acid activation for nonribosomal peptide biosynthetic process"/>
    <property type="evidence" value="ECO:0007669"/>
    <property type="project" value="TreeGrafter"/>
</dbReference>
<keyword evidence="2" id="KW-0436">Ligase</keyword>
<dbReference type="GO" id="GO:0044550">
    <property type="term" value="P:secondary metabolite biosynthetic process"/>
    <property type="evidence" value="ECO:0007669"/>
    <property type="project" value="TreeGrafter"/>
</dbReference>
<reference evidence="2 3" key="1">
    <citation type="submission" date="2020-01" db="EMBL/GenBank/DDBJ databases">
        <title>Insect and environment-associated Actinomycetes.</title>
        <authorList>
            <person name="Currrie C."/>
            <person name="Chevrette M."/>
            <person name="Carlson C."/>
            <person name="Stubbendieck R."/>
            <person name="Wendt-Pienkowski E."/>
        </authorList>
    </citation>
    <scope>NUCLEOTIDE SEQUENCE [LARGE SCALE GENOMIC DNA]</scope>
    <source>
        <strain evidence="2 3">SID14172</strain>
    </source>
</reference>
<dbReference type="RefSeq" id="WP_164138500.1">
    <property type="nucleotide sequence ID" value="NZ_JAAGMB010000054.1"/>
</dbReference>
<accession>A0A6N9UCX7</accession>
<organism evidence="2 3">
    <name type="scientific">Streptomyces coelicoflavus</name>
    <dbReference type="NCBI Taxonomy" id="285562"/>
    <lineage>
        <taxon>Bacteria</taxon>
        <taxon>Bacillati</taxon>
        <taxon>Actinomycetota</taxon>
        <taxon>Actinomycetes</taxon>
        <taxon>Kitasatosporales</taxon>
        <taxon>Streptomycetaceae</taxon>
        <taxon>Streptomyces</taxon>
    </lineage>
</organism>
<protein>
    <submittedName>
        <fullName evidence="2">Long-chain fatty acid--CoA ligase</fullName>
    </submittedName>
</protein>
<dbReference type="Proteomes" id="UP000469545">
    <property type="component" value="Unassembled WGS sequence"/>
</dbReference>
<feature type="non-terminal residue" evidence="2">
    <location>
        <position position="71"/>
    </location>
</feature>
<dbReference type="Gene3D" id="3.40.50.12780">
    <property type="entry name" value="N-terminal domain of ligase-like"/>
    <property type="match status" value="1"/>
</dbReference>
<evidence type="ECO:0000313" key="3">
    <source>
        <dbReference type="Proteomes" id="UP000469545"/>
    </source>
</evidence>
<name>A0A6N9UCX7_9ACTN</name>
<evidence type="ECO:0000313" key="2">
    <source>
        <dbReference type="EMBL" id="NEB15394.1"/>
    </source>
</evidence>
<feature type="domain" description="AMP-dependent synthetase/ligase" evidence="1">
    <location>
        <begin position="14"/>
        <end position="70"/>
    </location>
</feature>
<dbReference type="EMBL" id="JAAGMB010000054">
    <property type="protein sequence ID" value="NEB15394.1"/>
    <property type="molecule type" value="Genomic_DNA"/>
</dbReference>
<dbReference type="AlphaFoldDB" id="A0A6N9UCX7"/>
<dbReference type="GO" id="GO:0005737">
    <property type="term" value="C:cytoplasm"/>
    <property type="evidence" value="ECO:0007669"/>
    <property type="project" value="TreeGrafter"/>
</dbReference>
<dbReference type="InterPro" id="IPR042099">
    <property type="entry name" value="ANL_N_sf"/>
</dbReference>
<dbReference type="GO" id="GO:0031177">
    <property type="term" value="F:phosphopantetheine binding"/>
    <property type="evidence" value="ECO:0007669"/>
    <property type="project" value="TreeGrafter"/>
</dbReference>
<proteinExistence type="predicted"/>